<protein>
    <submittedName>
        <fullName evidence="2">Uncharacterized protein</fullName>
    </submittedName>
</protein>
<keyword evidence="3" id="KW-1185">Reference proteome</keyword>
<feature type="compositionally biased region" description="Basic and acidic residues" evidence="1">
    <location>
        <begin position="142"/>
        <end position="156"/>
    </location>
</feature>
<name>A0A4W3KBI4_CALMI</name>
<evidence type="ECO:0000313" key="2">
    <source>
        <dbReference type="Ensembl" id="ENSCMIP00000042395.1"/>
    </source>
</evidence>
<reference evidence="2" key="5">
    <citation type="submission" date="2025-09" db="UniProtKB">
        <authorList>
            <consortium name="Ensembl"/>
        </authorList>
    </citation>
    <scope>IDENTIFICATION</scope>
</reference>
<reference evidence="2" key="4">
    <citation type="submission" date="2025-08" db="UniProtKB">
        <authorList>
            <consortium name="Ensembl"/>
        </authorList>
    </citation>
    <scope>IDENTIFICATION</scope>
</reference>
<proteinExistence type="predicted"/>
<reference evidence="3" key="1">
    <citation type="journal article" date="2006" name="Science">
        <title>Ancient noncoding elements conserved in the human genome.</title>
        <authorList>
            <person name="Venkatesh B."/>
            <person name="Kirkness E.F."/>
            <person name="Loh Y.H."/>
            <person name="Halpern A.L."/>
            <person name="Lee A.P."/>
            <person name="Johnson J."/>
            <person name="Dandona N."/>
            <person name="Viswanathan L.D."/>
            <person name="Tay A."/>
            <person name="Venter J.C."/>
            <person name="Strausberg R.L."/>
            <person name="Brenner S."/>
        </authorList>
    </citation>
    <scope>NUCLEOTIDE SEQUENCE [LARGE SCALE GENOMIC DNA]</scope>
</reference>
<reference evidence="3" key="3">
    <citation type="journal article" date="2014" name="Nature">
        <title>Elephant shark genome provides unique insights into gnathostome evolution.</title>
        <authorList>
            <consortium name="International Elephant Shark Genome Sequencing Consortium"/>
            <person name="Venkatesh B."/>
            <person name="Lee A.P."/>
            <person name="Ravi V."/>
            <person name="Maurya A.K."/>
            <person name="Lian M.M."/>
            <person name="Swann J.B."/>
            <person name="Ohta Y."/>
            <person name="Flajnik M.F."/>
            <person name="Sutoh Y."/>
            <person name="Kasahara M."/>
            <person name="Hoon S."/>
            <person name="Gangu V."/>
            <person name="Roy S.W."/>
            <person name="Irimia M."/>
            <person name="Korzh V."/>
            <person name="Kondrychyn I."/>
            <person name="Lim Z.W."/>
            <person name="Tay B.H."/>
            <person name="Tohari S."/>
            <person name="Kong K.W."/>
            <person name="Ho S."/>
            <person name="Lorente-Galdos B."/>
            <person name="Quilez J."/>
            <person name="Marques-Bonet T."/>
            <person name="Raney B.J."/>
            <person name="Ingham P.W."/>
            <person name="Tay A."/>
            <person name="Hillier L.W."/>
            <person name="Minx P."/>
            <person name="Boehm T."/>
            <person name="Wilson R.K."/>
            <person name="Brenner S."/>
            <person name="Warren W.C."/>
        </authorList>
    </citation>
    <scope>NUCLEOTIDE SEQUENCE [LARGE SCALE GENOMIC DNA]</scope>
</reference>
<dbReference type="InParanoid" id="A0A4W3KBI4"/>
<accession>A0A4W3KBI4</accession>
<dbReference type="AlphaFoldDB" id="A0A4W3KBI4"/>
<feature type="region of interest" description="Disordered" evidence="1">
    <location>
        <begin position="128"/>
        <end position="156"/>
    </location>
</feature>
<evidence type="ECO:0000313" key="3">
    <source>
        <dbReference type="Proteomes" id="UP000314986"/>
    </source>
</evidence>
<organism evidence="2 3">
    <name type="scientific">Callorhinchus milii</name>
    <name type="common">Ghost shark</name>
    <dbReference type="NCBI Taxonomy" id="7868"/>
    <lineage>
        <taxon>Eukaryota</taxon>
        <taxon>Metazoa</taxon>
        <taxon>Chordata</taxon>
        <taxon>Craniata</taxon>
        <taxon>Vertebrata</taxon>
        <taxon>Chondrichthyes</taxon>
        <taxon>Holocephali</taxon>
        <taxon>Chimaeriformes</taxon>
        <taxon>Callorhinchidae</taxon>
        <taxon>Callorhinchus</taxon>
    </lineage>
</organism>
<sequence>FSRREISSSEPGWLSSHQKCPGILWPHLAQQPRLPEKVARFCSSVAKHIILEPVQLQGDPAYLFPFSPPKRLVASWLTSDKHGFDPSHDGWQVPGTHCELPINLYKMPRWWLPSVRFRPEQFHSDSIHSPVTPGCRSVRQQRNREEAREGKEMGGVKSELIDSRLHPFTSDFVFN</sequence>
<dbReference type="Proteomes" id="UP000314986">
    <property type="component" value="Unassembled WGS sequence"/>
</dbReference>
<dbReference type="Ensembl" id="ENSCMIT00000043008.1">
    <property type="protein sequence ID" value="ENSCMIP00000042395.1"/>
    <property type="gene ID" value="ENSCMIG00000017627.1"/>
</dbReference>
<reference evidence="3" key="2">
    <citation type="journal article" date="2007" name="PLoS Biol.">
        <title>Survey sequencing and comparative analysis of the elephant shark (Callorhinchus milii) genome.</title>
        <authorList>
            <person name="Venkatesh B."/>
            <person name="Kirkness E.F."/>
            <person name="Loh Y.H."/>
            <person name="Halpern A.L."/>
            <person name="Lee A.P."/>
            <person name="Johnson J."/>
            <person name="Dandona N."/>
            <person name="Viswanathan L.D."/>
            <person name="Tay A."/>
            <person name="Venter J.C."/>
            <person name="Strausberg R.L."/>
            <person name="Brenner S."/>
        </authorList>
    </citation>
    <scope>NUCLEOTIDE SEQUENCE [LARGE SCALE GENOMIC DNA]</scope>
</reference>
<evidence type="ECO:0000256" key="1">
    <source>
        <dbReference type="SAM" id="MobiDB-lite"/>
    </source>
</evidence>